<evidence type="ECO:0000256" key="1">
    <source>
        <dbReference type="SAM" id="Coils"/>
    </source>
</evidence>
<sequence>MAVNKSEITAKFEEEKHRVQEQSQLIYLQNQIDELRRMLKDQNNKYAWSMEQTRRSEAQIGQLQNLIERQAQEVQTTLEVYKREITALRREIAGSLLRAEEAVKPVREMQAQIHQLQEGRRQDRDAVAPLYGRIEDVEHRAKETLSVVRDGDERYRQYQSQFDQLRIADTAALEHIRRLDELVQVEKQNLRRQAAEAQQLVADVQASFEDPVARIGRLEERTRSTETQLEELPPQLDSIAERLPSLVEEIRRVELVATERFLMNQERLEDLRHQSDERLVELHEMSDQHLLHLTSWLERIDAWCREEEGRVARIGNRLELLHQRHETRLSDLEEQEFETMERIAGAWRDVLALVKSRQVDRRDDEAKPRLNGRT</sequence>
<keyword evidence="1" id="KW-0175">Coiled coil</keyword>
<feature type="coiled-coil region" evidence="1">
    <location>
        <begin position="25"/>
        <end position="91"/>
    </location>
</feature>
<reference evidence="2" key="1">
    <citation type="submission" date="2020-02" db="EMBL/GenBank/DDBJ databases">
        <authorList>
            <person name="Meier V. D."/>
        </authorList>
    </citation>
    <scope>NUCLEOTIDE SEQUENCE</scope>
    <source>
        <strain evidence="2">AVDCRST_MAG93</strain>
    </source>
</reference>
<accession>A0A6J4P0G7</accession>
<dbReference type="AlphaFoldDB" id="A0A6J4P0G7"/>
<proteinExistence type="predicted"/>
<feature type="coiled-coil region" evidence="1">
    <location>
        <begin position="176"/>
        <end position="207"/>
    </location>
</feature>
<gene>
    <name evidence="2" type="ORF">AVDCRST_MAG93-10049</name>
</gene>
<name>A0A6J4P0G7_9CHLR</name>
<evidence type="ECO:0000313" key="2">
    <source>
        <dbReference type="EMBL" id="CAA9397525.1"/>
    </source>
</evidence>
<protein>
    <submittedName>
        <fullName evidence="2">Chromosome partition protein smc</fullName>
    </submittedName>
</protein>
<dbReference type="EMBL" id="CADCTR010003375">
    <property type="protein sequence ID" value="CAA9397525.1"/>
    <property type="molecule type" value="Genomic_DNA"/>
</dbReference>
<organism evidence="2">
    <name type="scientific">uncultured Chloroflexia bacterium</name>
    <dbReference type="NCBI Taxonomy" id="1672391"/>
    <lineage>
        <taxon>Bacteria</taxon>
        <taxon>Bacillati</taxon>
        <taxon>Chloroflexota</taxon>
        <taxon>Chloroflexia</taxon>
        <taxon>environmental samples</taxon>
    </lineage>
</organism>